<keyword evidence="3" id="KW-1185">Reference proteome</keyword>
<accession>A0ABP6QJK3</accession>
<dbReference type="Proteomes" id="UP001501237">
    <property type="component" value="Unassembled WGS sequence"/>
</dbReference>
<comment type="caution">
    <text evidence="2">The sequence shown here is derived from an EMBL/GenBank/DDBJ whole genome shotgun (WGS) entry which is preliminary data.</text>
</comment>
<evidence type="ECO:0000313" key="3">
    <source>
        <dbReference type="Proteomes" id="UP001501237"/>
    </source>
</evidence>
<dbReference type="Pfam" id="PF13466">
    <property type="entry name" value="STAS_2"/>
    <property type="match status" value="1"/>
</dbReference>
<feature type="domain" description="STAS" evidence="1">
    <location>
        <begin position="214"/>
        <end position="303"/>
    </location>
</feature>
<dbReference type="InterPro" id="IPR025847">
    <property type="entry name" value="MEDS_domain"/>
</dbReference>
<evidence type="ECO:0000259" key="1">
    <source>
        <dbReference type="PROSITE" id="PS50801"/>
    </source>
</evidence>
<dbReference type="CDD" id="cd07043">
    <property type="entry name" value="STAS_anti-anti-sigma_factors"/>
    <property type="match status" value="1"/>
</dbReference>
<sequence length="303" mass="33006">MDAPSGPPVRRHVAVGDMRMGDHLGLVYDNDTERRSILVSFVRDGLRDNHKIIYKSDSAEPDALVEWLAADPGAEGLDLAQAVADDQLVVRTAREAYLSTGRFDPDEIIGLSLTELEVALVQGWGGVRLAGEQTFALRGWPGTERFGEFERKICEAFAALAPAPAMAICQFDRRWFRSRPLESLLESHHGLVHVDDVYYDGVLRITPTFTPPGLALAGAVEESTFPALTEALQRLGGETGHLCLDLTDLDFCDMAGLRVMLAARTSPDGQERMVLLRGVGETLAGLLKIAGWDDLPGLVVEEG</sequence>
<proteinExistence type="predicted"/>
<dbReference type="SUPFAM" id="SSF52091">
    <property type="entry name" value="SpoIIaa-like"/>
    <property type="match status" value="1"/>
</dbReference>
<dbReference type="PROSITE" id="PS50801">
    <property type="entry name" value="STAS"/>
    <property type="match status" value="1"/>
</dbReference>
<dbReference type="RefSeq" id="WP_344835878.1">
    <property type="nucleotide sequence ID" value="NZ_BAAAUV010000024.1"/>
</dbReference>
<organism evidence="2 3">
    <name type="scientific">Actinocorallia longicatena</name>
    <dbReference type="NCBI Taxonomy" id="111803"/>
    <lineage>
        <taxon>Bacteria</taxon>
        <taxon>Bacillati</taxon>
        <taxon>Actinomycetota</taxon>
        <taxon>Actinomycetes</taxon>
        <taxon>Streptosporangiales</taxon>
        <taxon>Thermomonosporaceae</taxon>
        <taxon>Actinocorallia</taxon>
    </lineage>
</organism>
<reference evidence="3" key="1">
    <citation type="journal article" date="2019" name="Int. J. Syst. Evol. Microbiol.">
        <title>The Global Catalogue of Microorganisms (GCM) 10K type strain sequencing project: providing services to taxonomists for standard genome sequencing and annotation.</title>
        <authorList>
            <consortium name="The Broad Institute Genomics Platform"/>
            <consortium name="The Broad Institute Genome Sequencing Center for Infectious Disease"/>
            <person name="Wu L."/>
            <person name="Ma J."/>
        </authorList>
    </citation>
    <scope>NUCLEOTIDE SEQUENCE [LARGE SCALE GENOMIC DNA]</scope>
    <source>
        <strain evidence="3">JCM 9377</strain>
    </source>
</reference>
<protein>
    <recommendedName>
        <fullName evidence="1">STAS domain-containing protein</fullName>
    </recommendedName>
</protein>
<dbReference type="Pfam" id="PF14417">
    <property type="entry name" value="MEDS"/>
    <property type="match status" value="1"/>
</dbReference>
<dbReference type="InterPro" id="IPR036513">
    <property type="entry name" value="STAS_dom_sf"/>
</dbReference>
<dbReference type="Gene3D" id="3.30.750.24">
    <property type="entry name" value="STAS domain"/>
    <property type="match status" value="1"/>
</dbReference>
<name>A0ABP6QJK3_9ACTN</name>
<gene>
    <name evidence="2" type="ORF">GCM10010468_64950</name>
</gene>
<evidence type="ECO:0000313" key="2">
    <source>
        <dbReference type="EMBL" id="GAA3232819.1"/>
    </source>
</evidence>
<dbReference type="InterPro" id="IPR002645">
    <property type="entry name" value="STAS_dom"/>
</dbReference>
<dbReference type="EMBL" id="BAAAUV010000024">
    <property type="protein sequence ID" value="GAA3232819.1"/>
    <property type="molecule type" value="Genomic_DNA"/>
</dbReference>
<dbReference type="InterPro" id="IPR058548">
    <property type="entry name" value="MlaB-like_STAS"/>
</dbReference>